<evidence type="ECO:0000313" key="1">
    <source>
        <dbReference type="EMBL" id="CAL1379394.1"/>
    </source>
</evidence>
<dbReference type="AlphaFoldDB" id="A0AAV2E0V1"/>
<dbReference type="Proteomes" id="UP001497516">
    <property type="component" value="Chromosome 3"/>
</dbReference>
<organism evidence="1 2">
    <name type="scientific">Linum trigynum</name>
    <dbReference type="NCBI Taxonomy" id="586398"/>
    <lineage>
        <taxon>Eukaryota</taxon>
        <taxon>Viridiplantae</taxon>
        <taxon>Streptophyta</taxon>
        <taxon>Embryophyta</taxon>
        <taxon>Tracheophyta</taxon>
        <taxon>Spermatophyta</taxon>
        <taxon>Magnoliopsida</taxon>
        <taxon>eudicotyledons</taxon>
        <taxon>Gunneridae</taxon>
        <taxon>Pentapetalae</taxon>
        <taxon>rosids</taxon>
        <taxon>fabids</taxon>
        <taxon>Malpighiales</taxon>
        <taxon>Linaceae</taxon>
        <taxon>Linum</taxon>
    </lineage>
</organism>
<keyword evidence="2" id="KW-1185">Reference proteome</keyword>
<sequence>MDCRLMISEHYLMRWPECRCGRLKARSSTALKATTSSGAWKRAVASRAVQANPSATKATSEGGFTDGKDCGNLLGCYSPTDREIRDE</sequence>
<dbReference type="EMBL" id="OZ034816">
    <property type="protein sequence ID" value="CAL1379394.1"/>
    <property type="molecule type" value="Genomic_DNA"/>
</dbReference>
<accession>A0AAV2E0V1</accession>
<gene>
    <name evidence="1" type="ORF">LTRI10_LOCUS20918</name>
</gene>
<name>A0AAV2E0V1_9ROSI</name>
<reference evidence="1 2" key="1">
    <citation type="submission" date="2024-04" db="EMBL/GenBank/DDBJ databases">
        <authorList>
            <person name="Fracassetti M."/>
        </authorList>
    </citation>
    <scope>NUCLEOTIDE SEQUENCE [LARGE SCALE GENOMIC DNA]</scope>
</reference>
<evidence type="ECO:0000313" key="2">
    <source>
        <dbReference type="Proteomes" id="UP001497516"/>
    </source>
</evidence>
<protein>
    <submittedName>
        <fullName evidence="1">Uncharacterized protein</fullName>
    </submittedName>
</protein>
<proteinExistence type="predicted"/>